<name>A0A9D4BAR0_9SAUR</name>
<proteinExistence type="predicted"/>
<comment type="caution">
    <text evidence="1">The sequence shown here is derived from an EMBL/GenBank/DDBJ whole genome shotgun (WGS) entry which is preliminary data.</text>
</comment>
<evidence type="ECO:0000313" key="2">
    <source>
        <dbReference type="Proteomes" id="UP000827986"/>
    </source>
</evidence>
<gene>
    <name evidence="1" type="ORF">KIL84_018928</name>
</gene>
<dbReference type="EMBL" id="JAHDVG010000463">
    <property type="protein sequence ID" value="KAH1186179.1"/>
    <property type="molecule type" value="Genomic_DNA"/>
</dbReference>
<protein>
    <submittedName>
        <fullName evidence="1">Uncharacterized protein</fullName>
    </submittedName>
</protein>
<accession>A0A9D4BAR0</accession>
<keyword evidence="2" id="KW-1185">Reference proteome</keyword>
<reference evidence="1" key="1">
    <citation type="submission" date="2021-09" db="EMBL/GenBank/DDBJ databases">
        <title>The genome of Mauremys mutica provides insights into the evolution of semi-aquatic lifestyle.</title>
        <authorList>
            <person name="Gong S."/>
            <person name="Gao Y."/>
        </authorList>
    </citation>
    <scope>NUCLEOTIDE SEQUENCE</scope>
    <source>
        <strain evidence="1">MM-2020</strain>
        <tissue evidence="1">Muscle</tissue>
    </source>
</reference>
<dbReference type="AlphaFoldDB" id="A0A9D4BAR0"/>
<dbReference type="Proteomes" id="UP000827986">
    <property type="component" value="Unassembled WGS sequence"/>
</dbReference>
<organism evidence="1 2">
    <name type="scientific">Mauremys mutica</name>
    <name type="common">yellowpond turtle</name>
    <dbReference type="NCBI Taxonomy" id="74926"/>
    <lineage>
        <taxon>Eukaryota</taxon>
        <taxon>Metazoa</taxon>
        <taxon>Chordata</taxon>
        <taxon>Craniata</taxon>
        <taxon>Vertebrata</taxon>
        <taxon>Euteleostomi</taxon>
        <taxon>Archelosauria</taxon>
        <taxon>Testudinata</taxon>
        <taxon>Testudines</taxon>
        <taxon>Cryptodira</taxon>
        <taxon>Durocryptodira</taxon>
        <taxon>Testudinoidea</taxon>
        <taxon>Geoemydidae</taxon>
        <taxon>Geoemydinae</taxon>
        <taxon>Mauremys</taxon>
    </lineage>
</organism>
<sequence length="101" mass="11348">MIRKCYGEGNLAEAGKLCQLNWLLTLKTYGDKPRLTDSYTDLTILIAASDLDVGHLRNIAELIRHLWTVVIATGFPRFPLSTSPHPYFSSLEAGFVFSTWC</sequence>
<evidence type="ECO:0000313" key="1">
    <source>
        <dbReference type="EMBL" id="KAH1186179.1"/>
    </source>
</evidence>